<gene>
    <name evidence="5" type="ORF">HTAM1171_LOCUS3260</name>
</gene>
<evidence type="ECO:0000256" key="3">
    <source>
        <dbReference type="ARBA" id="ARBA00023004"/>
    </source>
</evidence>
<evidence type="ECO:0000256" key="4">
    <source>
        <dbReference type="SAM" id="MobiDB-lite"/>
    </source>
</evidence>
<dbReference type="Pfam" id="PF07847">
    <property type="entry name" value="PCO_ADO"/>
    <property type="match status" value="2"/>
</dbReference>
<accession>A0A7S2MEQ8</accession>
<dbReference type="GO" id="GO:0046872">
    <property type="term" value="F:metal ion binding"/>
    <property type="evidence" value="ECO:0007669"/>
    <property type="project" value="UniProtKB-KW"/>
</dbReference>
<dbReference type="GO" id="GO:0016702">
    <property type="term" value="F:oxidoreductase activity, acting on single donors with incorporation of molecular oxygen, incorporation of two atoms of oxygen"/>
    <property type="evidence" value="ECO:0007669"/>
    <property type="project" value="InterPro"/>
</dbReference>
<dbReference type="AlphaFoldDB" id="A0A7S2MEQ8"/>
<dbReference type="InterPro" id="IPR011051">
    <property type="entry name" value="RmlC_Cupin_sf"/>
</dbReference>
<name>A0A7S2MEQ8_9STRA</name>
<dbReference type="InterPro" id="IPR014710">
    <property type="entry name" value="RmlC-like_jellyroll"/>
</dbReference>
<feature type="region of interest" description="Disordered" evidence="4">
    <location>
        <begin position="190"/>
        <end position="216"/>
    </location>
</feature>
<evidence type="ECO:0000313" key="5">
    <source>
        <dbReference type="EMBL" id="CAD9479245.1"/>
    </source>
</evidence>
<dbReference type="PANTHER" id="PTHR22966:SF61">
    <property type="entry name" value="2-AMINOETHANETHIOL DIOXYGENASE"/>
    <property type="match status" value="1"/>
</dbReference>
<keyword evidence="1" id="KW-0479">Metal-binding</keyword>
<sequence length="356" mass="38500">MEPIRKALEGIDAERFMSLQRVHDADGSGVVQNNGGACLRQGVKVHPIHGDITPKRRDLDKPGSSIVRYLHVTELENRYSVGIFVFSPNAVIPLHDHPGMSVLSRVMYGSLTVKSYDILPEEDDDDKNGRQCSFMSLGGTSAGCGGADDDCCYDSTCEAEDGNILRRGSSWLSSLFRPIARTVSGVSSVSSFYSTSNKPATTSRNKTTTSSSSAAAPLLLPEGSKKAIQKPIRHLSAPGLSILFPHEGNAHEFVAGEHGAAVLDVLLPPYCCEHDRNCTFYKAVDENGDDFVGDTVVAASLKNKTKARENEEEGNDDETMESSQSTNSEESCWLKPVPAPSHFHCISGQYADLGCR</sequence>
<dbReference type="InterPro" id="IPR012864">
    <property type="entry name" value="PCO/ADO"/>
</dbReference>
<reference evidence="5" key="1">
    <citation type="submission" date="2021-01" db="EMBL/GenBank/DDBJ databases">
        <authorList>
            <person name="Corre E."/>
            <person name="Pelletier E."/>
            <person name="Niang G."/>
            <person name="Scheremetjew M."/>
            <person name="Finn R."/>
            <person name="Kale V."/>
            <person name="Holt S."/>
            <person name="Cochrane G."/>
            <person name="Meng A."/>
            <person name="Brown T."/>
            <person name="Cohen L."/>
        </authorList>
    </citation>
    <scope>NUCLEOTIDE SEQUENCE</scope>
    <source>
        <strain evidence="5">CCMP826</strain>
    </source>
</reference>
<evidence type="ECO:0000256" key="1">
    <source>
        <dbReference type="ARBA" id="ARBA00022723"/>
    </source>
</evidence>
<organism evidence="5">
    <name type="scientific">Helicotheca tamesis</name>
    <dbReference type="NCBI Taxonomy" id="374047"/>
    <lineage>
        <taxon>Eukaryota</taxon>
        <taxon>Sar</taxon>
        <taxon>Stramenopiles</taxon>
        <taxon>Ochrophyta</taxon>
        <taxon>Bacillariophyta</taxon>
        <taxon>Mediophyceae</taxon>
        <taxon>Lithodesmiophycidae</taxon>
        <taxon>Lithodesmiales</taxon>
        <taxon>Lithodesmiaceae</taxon>
        <taxon>Helicotheca</taxon>
    </lineage>
</organism>
<dbReference type="EMBL" id="HBGV01005457">
    <property type="protein sequence ID" value="CAD9479245.1"/>
    <property type="molecule type" value="Transcribed_RNA"/>
</dbReference>
<dbReference type="PANTHER" id="PTHR22966">
    <property type="entry name" value="2-AMINOETHANETHIOL DIOXYGENASE"/>
    <property type="match status" value="1"/>
</dbReference>
<feature type="compositionally biased region" description="Acidic residues" evidence="4">
    <location>
        <begin position="310"/>
        <end position="320"/>
    </location>
</feature>
<dbReference type="SUPFAM" id="SSF51182">
    <property type="entry name" value="RmlC-like cupins"/>
    <property type="match status" value="1"/>
</dbReference>
<protein>
    <recommendedName>
        <fullName evidence="6">Cysteine dioxygenase</fullName>
    </recommendedName>
</protein>
<feature type="compositionally biased region" description="Polar residues" evidence="4">
    <location>
        <begin position="321"/>
        <end position="330"/>
    </location>
</feature>
<evidence type="ECO:0008006" key="6">
    <source>
        <dbReference type="Google" id="ProtNLM"/>
    </source>
</evidence>
<feature type="region of interest" description="Disordered" evidence="4">
    <location>
        <begin position="305"/>
        <end position="332"/>
    </location>
</feature>
<keyword evidence="2" id="KW-0560">Oxidoreductase</keyword>
<dbReference type="Gene3D" id="2.60.120.10">
    <property type="entry name" value="Jelly Rolls"/>
    <property type="match status" value="1"/>
</dbReference>
<proteinExistence type="predicted"/>
<evidence type="ECO:0000256" key="2">
    <source>
        <dbReference type="ARBA" id="ARBA00023002"/>
    </source>
</evidence>
<keyword evidence="3" id="KW-0408">Iron</keyword>